<comment type="caution">
    <text evidence="2">The sequence shown here is derived from an EMBL/GenBank/DDBJ whole genome shotgun (WGS) entry which is preliminary data.</text>
</comment>
<proteinExistence type="predicted"/>
<dbReference type="OrthoDB" id="137825at2759"/>
<dbReference type="Proteomes" id="UP001165121">
    <property type="component" value="Unassembled WGS sequence"/>
</dbReference>
<accession>A0A9W6TS12</accession>
<reference evidence="2" key="1">
    <citation type="submission" date="2023-04" db="EMBL/GenBank/DDBJ databases">
        <title>Phytophthora fragariaefolia NBRC 109709.</title>
        <authorList>
            <person name="Ichikawa N."/>
            <person name="Sato H."/>
            <person name="Tonouchi N."/>
        </authorList>
    </citation>
    <scope>NUCLEOTIDE SEQUENCE</scope>
    <source>
        <strain evidence="2">NBRC 109709</strain>
    </source>
</reference>
<evidence type="ECO:0000256" key="1">
    <source>
        <dbReference type="SAM" id="MobiDB-lite"/>
    </source>
</evidence>
<evidence type="ECO:0000313" key="2">
    <source>
        <dbReference type="EMBL" id="GMF18594.1"/>
    </source>
</evidence>
<name>A0A9W6TS12_9STRA</name>
<protein>
    <submittedName>
        <fullName evidence="2">Unnamed protein product</fullName>
    </submittedName>
</protein>
<organism evidence="2 3">
    <name type="scientific">Phytophthora fragariaefolia</name>
    <dbReference type="NCBI Taxonomy" id="1490495"/>
    <lineage>
        <taxon>Eukaryota</taxon>
        <taxon>Sar</taxon>
        <taxon>Stramenopiles</taxon>
        <taxon>Oomycota</taxon>
        <taxon>Peronosporomycetes</taxon>
        <taxon>Peronosporales</taxon>
        <taxon>Peronosporaceae</taxon>
        <taxon>Phytophthora</taxon>
    </lineage>
</organism>
<evidence type="ECO:0000313" key="3">
    <source>
        <dbReference type="Proteomes" id="UP001165121"/>
    </source>
</evidence>
<keyword evidence="3" id="KW-1185">Reference proteome</keyword>
<dbReference type="AlphaFoldDB" id="A0A9W6TS12"/>
<sequence length="157" mass="17876">MISQTAHPHEVLHQLPRTPIQQQRDVRVALKLVDKLAARQKLRQIWKQLHDLLQPAAENRKRSRQNNSLMLQPPQKKSRYTCSPVRVAEELTASCLPARDLIKYVPLKPWSNIDDEGTGRVLGVTYWSLKLNARVIDLTNDLDECGLTVVGLLSSLL</sequence>
<dbReference type="EMBL" id="BSXT01000136">
    <property type="protein sequence ID" value="GMF18594.1"/>
    <property type="molecule type" value="Genomic_DNA"/>
</dbReference>
<gene>
    <name evidence="2" type="ORF">Pfra01_000167600</name>
</gene>
<feature type="region of interest" description="Disordered" evidence="1">
    <location>
        <begin position="57"/>
        <end position="77"/>
    </location>
</feature>